<keyword evidence="3" id="KW-1185">Reference proteome</keyword>
<gene>
    <name evidence="2" type="ordered locus">Os06g0592000</name>
    <name evidence="2" type="ORF">OSNPB_060592000</name>
</gene>
<reference evidence="2 3" key="3">
    <citation type="journal article" date="2013" name="Rice">
        <title>Improvement of the Oryza sativa Nipponbare reference genome using next generation sequence and optical map data.</title>
        <authorList>
            <person name="Kawahara Y."/>
            <person name="de la Bastide M."/>
            <person name="Hamilton J.P."/>
            <person name="Kanamori H."/>
            <person name="McCombie W.R."/>
            <person name="Ouyang S."/>
            <person name="Schwartz D.C."/>
            <person name="Tanaka T."/>
            <person name="Wu J."/>
            <person name="Zhou S."/>
            <person name="Childs K.L."/>
            <person name="Davidson R.M."/>
            <person name="Lin H."/>
            <person name="Quesada-Ocampo L."/>
            <person name="Vaillancourt B."/>
            <person name="Sakai H."/>
            <person name="Lee S.S."/>
            <person name="Kim J."/>
            <person name="Numa H."/>
            <person name="Itoh T."/>
            <person name="Buell C.R."/>
            <person name="Matsumoto T."/>
        </authorList>
    </citation>
    <scope>NUCLEOTIDE SEQUENCE [LARGE SCALE GENOMIC DNA]</scope>
    <source>
        <strain evidence="3">cv. Nipponbare</strain>
    </source>
</reference>
<proteinExistence type="predicted"/>
<dbReference type="PaxDb" id="39947-A0A0N7KMC5"/>
<evidence type="ECO:0000313" key="2">
    <source>
        <dbReference type="EMBL" id="BAS98433.1"/>
    </source>
</evidence>
<dbReference type="AlphaFoldDB" id="A0A0N7KMC5"/>
<sequence>MGNKRTSQGVYSCSVVAHSRDYLKNLQGLGSDQLRSGSNNPVAIRSPHRNPSFLEAAQATAPAQSTAAEQASVPEQGGGAGEGGGGAGRQRSRAAAEATTAEGEDLHRWEDECAGAYACIPHRVGNVFGRIPCTGCFQTVSTFPHELFMQIKLRFEFRFELCMCDLSYCFVIRW</sequence>
<feature type="region of interest" description="Disordered" evidence="1">
    <location>
        <begin position="57"/>
        <end position="103"/>
    </location>
</feature>
<reference evidence="2 3" key="2">
    <citation type="journal article" date="2013" name="Plant Cell Physiol.">
        <title>Rice Annotation Project Database (RAP-DB): an integrative and interactive database for rice genomics.</title>
        <authorList>
            <person name="Sakai H."/>
            <person name="Lee S.S."/>
            <person name="Tanaka T."/>
            <person name="Numa H."/>
            <person name="Kim J."/>
            <person name="Kawahara Y."/>
            <person name="Wakimoto H."/>
            <person name="Yang C.C."/>
            <person name="Iwamoto M."/>
            <person name="Abe T."/>
            <person name="Yamada Y."/>
            <person name="Muto A."/>
            <person name="Inokuchi H."/>
            <person name="Ikemura T."/>
            <person name="Matsumoto T."/>
            <person name="Sasaki T."/>
            <person name="Itoh T."/>
        </authorList>
    </citation>
    <scope>NUCLEOTIDE SEQUENCE [LARGE SCALE GENOMIC DNA]</scope>
    <source>
        <strain evidence="3">cv. Nipponbare</strain>
    </source>
</reference>
<feature type="compositionally biased region" description="Gly residues" evidence="1">
    <location>
        <begin position="76"/>
        <end position="88"/>
    </location>
</feature>
<dbReference type="Proteomes" id="UP000059680">
    <property type="component" value="Chromosome 6"/>
</dbReference>
<name>A0A0N7KMC5_ORYSJ</name>
<evidence type="ECO:0000313" key="3">
    <source>
        <dbReference type="Proteomes" id="UP000059680"/>
    </source>
</evidence>
<feature type="region of interest" description="Disordered" evidence="1">
    <location>
        <begin position="29"/>
        <end position="48"/>
    </location>
</feature>
<organism evidence="2 3">
    <name type="scientific">Oryza sativa subsp. japonica</name>
    <name type="common">Rice</name>
    <dbReference type="NCBI Taxonomy" id="39947"/>
    <lineage>
        <taxon>Eukaryota</taxon>
        <taxon>Viridiplantae</taxon>
        <taxon>Streptophyta</taxon>
        <taxon>Embryophyta</taxon>
        <taxon>Tracheophyta</taxon>
        <taxon>Spermatophyta</taxon>
        <taxon>Magnoliopsida</taxon>
        <taxon>Liliopsida</taxon>
        <taxon>Poales</taxon>
        <taxon>Poaceae</taxon>
        <taxon>BOP clade</taxon>
        <taxon>Oryzoideae</taxon>
        <taxon>Oryzeae</taxon>
        <taxon>Oryzinae</taxon>
        <taxon>Oryza</taxon>
        <taxon>Oryza sativa</taxon>
    </lineage>
</organism>
<accession>A0A0N7KMC5</accession>
<evidence type="ECO:0000256" key="1">
    <source>
        <dbReference type="SAM" id="MobiDB-lite"/>
    </source>
</evidence>
<dbReference type="InParanoid" id="A0A0N7KMC5"/>
<feature type="compositionally biased region" description="Polar residues" evidence="1">
    <location>
        <begin position="29"/>
        <end position="41"/>
    </location>
</feature>
<feature type="compositionally biased region" description="Low complexity" evidence="1">
    <location>
        <begin position="57"/>
        <end position="72"/>
    </location>
</feature>
<dbReference type="EMBL" id="AP014962">
    <property type="protein sequence ID" value="BAS98433.1"/>
    <property type="molecule type" value="Genomic_DNA"/>
</dbReference>
<reference evidence="3" key="1">
    <citation type="journal article" date="2005" name="Nature">
        <title>The map-based sequence of the rice genome.</title>
        <authorList>
            <consortium name="International rice genome sequencing project (IRGSP)"/>
            <person name="Matsumoto T."/>
            <person name="Wu J."/>
            <person name="Kanamori H."/>
            <person name="Katayose Y."/>
            <person name="Fujisawa M."/>
            <person name="Namiki N."/>
            <person name="Mizuno H."/>
            <person name="Yamamoto K."/>
            <person name="Antonio B.A."/>
            <person name="Baba T."/>
            <person name="Sakata K."/>
            <person name="Nagamura Y."/>
            <person name="Aoki H."/>
            <person name="Arikawa K."/>
            <person name="Arita K."/>
            <person name="Bito T."/>
            <person name="Chiden Y."/>
            <person name="Fujitsuka N."/>
            <person name="Fukunaka R."/>
            <person name="Hamada M."/>
            <person name="Harada C."/>
            <person name="Hayashi A."/>
            <person name="Hijishita S."/>
            <person name="Honda M."/>
            <person name="Hosokawa S."/>
            <person name="Ichikawa Y."/>
            <person name="Idonuma A."/>
            <person name="Iijima M."/>
            <person name="Ikeda M."/>
            <person name="Ikeno M."/>
            <person name="Ito K."/>
            <person name="Ito S."/>
            <person name="Ito T."/>
            <person name="Ito Y."/>
            <person name="Ito Y."/>
            <person name="Iwabuchi A."/>
            <person name="Kamiya K."/>
            <person name="Karasawa W."/>
            <person name="Kurita K."/>
            <person name="Katagiri S."/>
            <person name="Kikuta A."/>
            <person name="Kobayashi H."/>
            <person name="Kobayashi N."/>
            <person name="Machita K."/>
            <person name="Maehara T."/>
            <person name="Masukawa M."/>
            <person name="Mizubayashi T."/>
            <person name="Mukai Y."/>
            <person name="Nagasaki H."/>
            <person name="Nagata Y."/>
            <person name="Naito S."/>
            <person name="Nakashima M."/>
            <person name="Nakama Y."/>
            <person name="Nakamichi Y."/>
            <person name="Nakamura M."/>
            <person name="Meguro A."/>
            <person name="Negishi M."/>
            <person name="Ohta I."/>
            <person name="Ohta T."/>
            <person name="Okamoto M."/>
            <person name="Ono N."/>
            <person name="Saji S."/>
            <person name="Sakaguchi M."/>
            <person name="Sakai K."/>
            <person name="Shibata M."/>
            <person name="Shimokawa T."/>
            <person name="Song J."/>
            <person name="Takazaki Y."/>
            <person name="Terasawa K."/>
            <person name="Tsugane M."/>
            <person name="Tsuji K."/>
            <person name="Ueda S."/>
            <person name="Waki K."/>
            <person name="Yamagata H."/>
            <person name="Yamamoto M."/>
            <person name="Yamamoto S."/>
            <person name="Yamane H."/>
            <person name="Yoshiki S."/>
            <person name="Yoshihara R."/>
            <person name="Yukawa K."/>
            <person name="Zhong H."/>
            <person name="Yano M."/>
            <person name="Yuan Q."/>
            <person name="Ouyang S."/>
            <person name="Liu J."/>
            <person name="Jones K.M."/>
            <person name="Gansberger K."/>
            <person name="Moffat K."/>
            <person name="Hill J."/>
            <person name="Bera J."/>
            <person name="Fadrosh D."/>
            <person name="Jin S."/>
            <person name="Johri S."/>
            <person name="Kim M."/>
            <person name="Overton L."/>
            <person name="Reardon M."/>
            <person name="Tsitrin T."/>
            <person name="Vuong H."/>
            <person name="Weaver B."/>
            <person name="Ciecko A."/>
            <person name="Tallon L."/>
            <person name="Jackson J."/>
            <person name="Pai G."/>
            <person name="Aken S.V."/>
            <person name="Utterback T."/>
            <person name="Reidmuller S."/>
            <person name="Feldblyum T."/>
            <person name="Hsiao J."/>
            <person name="Zismann V."/>
            <person name="Iobst S."/>
            <person name="de Vazeille A.R."/>
            <person name="Buell C.R."/>
            <person name="Ying K."/>
            <person name="Li Y."/>
            <person name="Lu T."/>
            <person name="Huang Y."/>
            <person name="Zhao Q."/>
            <person name="Feng Q."/>
            <person name="Zhang L."/>
            <person name="Zhu J."/>
            <person name="Weng Q."/>
            <person name="Mu J."/>
            <person name="Lu Y."/>
            <person name="Fan D."/>
            <person name="Liu Y."/>
            <person name="Guan J."/>
            <person name="Zhang Y."/>
            <person name="Yu S."/>
            <person name="Liu X."/>
            <person name="Zhang Y."/>
            <person name="Hong G."/>
            <person name="Han B."/>
            <person name="Choisne N."/>
            <person name="Demange N."/>
            <person name="Orjeda G."/>
            <person name="Samain S."/>
            <person name="Cattolico L."/>
            <person name="Pelletier E."/>
            <person name="Couloux A."/>
            <person name="Segurens B."/>
            <person name="Wincker P."/>
            <person name="D'Hont A."/>
            <person name="Scarpelli C."/>
            <person name="Weissenbach J."/>
            <person name="Salanoubat M."/>
            <person name="Quetier F."/>
            <person name="Yu Y."/>
            <person name="Kim H.R."/>
            <person name="Rambo T."/>
            <person name="Currie J."/>
            <person name="Collura K."/>
            <person name="Luo M."/>
            <person name="Yang T."/>
            <person name="Ammiraju J.S.S."/>
            <person name="Engler F."/>
            <person name="Soderlund C."/>
            <person name="Wing R.A."/>
            <person name="Palmer L.E."/>
            <person name="de la Bastide M."/>
            <person name="Spiegel L."/>
            <person name="Nascimento L."/>
            <person name="Zutavern T."/>
            <person name="O'Shaughnessy A."/>
            <person name="Dike S."/>
            <person name="Dedhia N."/>
            <person name="Preston R."/>
            <person name="Balija V."/>
            <person name="McCombie W.R."/>
            <person name="Chow T."/>
            <person name="Chen H."/>
            <person name="Chung M."/>
            <person name="Chen C."/>
            <person name="Shaw J."/>
            <person name="Wu H."/>
            <person name="Hsiao K."/>
            <person name="Chao Y."/>
            <person name="Chu M."/>
            <person name="Cheng C."/>
            <person name="Hour A."/>
            <person name="Lee P."/>
            <person name="Lin S."/>
            <person name="Lin Y."/>
            <person name="Liou J."/>
            <person name="Liu S."/>
            <person name="Hsing Y."/>
            <person name="Raghuvanshi S."/>
            <person name="Mohanty A."/>
            <person name="Bharti A.K."/>
            <person name="Gaur A."/>
            <person name="Gupta V."/>
            <person name="Kumar D."/>
            <person name="Ravi V."/>
            <person name="Vij S."/>
            <person name="Kapur A."/>
            <person name="Khurana P."/>
            <person name="Khurana P."/>
            <person name="Khurana J.P."/>
            <person name="Tyagi A.K."/>
            <person name="Gaikwad K."/>
            <person name="Singh A."/>
            <person name="Dalal V."/>
            <person name="Srivastava S."/>
            <person name="Dixit A."/>
            <person name="Pal A.K."/>
            <person name="Ghazi I.A."/>
            <person name="Yadav M."/>
            <person name="Pandit A."/>
            <person name="Bhargava A."/>
            <person name="Sureshbabu K."/>
            <person name="Batra K."/>
            <person name="Sharma T.R."/>
            <person name="Mohapatra T."/>
            <person name="Singh N.K."/>
            <person name="Messing J."/>
            <person name="Nelson A.B."/>
            <person name="Fuks G."/>
            <person name="Kavchok S."/>
            <person name="Keizer G."/>
            <person name="Linton E."/>
            <person name="Llaca V."/>
            <person name="Song R."/>
            <person name="Tanyolac B."/>
            <person name="Young S."/>
            <person name="Ho-Il K."/>
            <person name="Hahn J.H."/>
            <person name="Sangsakoo G."/>
            <person name="Vanavichit A."/>
            <person name="de Mattos Luiz.A.T."/>
            <person name="Zimmer P.D."/>
            <person name="Malone G."/>
            <person name="Dellagostin O."/>
            <person name="de Oliveira A.C."/>
            <person name="Bevan M."/>
            <person name="Bancroft I."/>
            <person name="Minx P."/>
            <person name="Cordum H."/>
            <person name="Wilson R."/>
            <person name="Cheng Z."/>
            <person name="Jin W."/>
            <person name="Jiang J."/>
            <person name="Leong S.A."/>
            <person name="Iwama H."/>
            <person name="Gojobori T."/>
            <person name="Itoh T."/>
            <person name="Niimura Y."/>
            <person name="Fujii Y."/>
            <person name="Habara T."/>
            <person name="Sakai H."/>
            <person name="Sato Y."/>
            <person name="Wilson G."/>
            <person name="Kumar K."/>
            <person name="McCouch S."/>
            <person name="Juretic N."/>
            <person name="Hoen D."/>
            <person name="Wright S."/>
            <person name="Bruskiewich R."/>
            <person name="Bureau T."/>
            <person name="Miyao A."/>
            <person name="Hirochika H."/>
            <person name="Nishikawa T."/>
            <person name="Kadowaki K."/>
            <person name="Sugiura M."/>
            <person name="Burr B."/>
            <person name="Sasaki T."/>
        </authorList>
    </citation>
    <scope>NUCLEOTIDE SEQUENCE [LARGE SCALE GENOMIC DNA]</scope>
    <source>
        <strain evidence="3">cv. Nipponbare</strain>
    </source>
</reference>
<protein>
    <submittedName>
        <fullName evidence="2">Os06g0592000 protein</fullName>
    </submittedName>
</protein>